<feature type="binding site" evidence="12 15">
    <location>
        <position position="50"/>
    </location>
    <ligand>
        <name>pyruvate</name>
        <dbReference type="ChEBI" id="CHEBI:15361"/>
    </ligand>
</feature>
<dbReference type="PANTHER" id="PTHR12128">
    <property type="entry name" value="DIHYDRODIPICOLINATE SYNTHASE"/>
    <property type="match status" value="1"/>
</dbReference>
<evidence type="ECO:0000256" key="2">
    <source>
        <dbReference type="ARBA" id="ARBA00005120"/>
    </source>
</evidence>
<evidence type="ECO:0000256" key="14">
    <source>
        <dbReference type="PIRSR" id="PIRSR001365-1"/>
    </source>
</evidence>
<keyword evidence="6 12" id="KW-0028">Amino-acid biosynthesis</keyword>
<dbReference type="SUPFAM" id="SSF51569">
    <property type="entry name" value="Aldolase"/>
    <property type="match status" value="1"/>
</dbReference>
<comment type="caution">
    <text evidence="12">Lacks conserved residue(s) required for the propagation of feature annotation.</text>
</comment>
<evidence type="ECO:0000313" key="17">
    <source>
        <dbReference type="Proteomes" id="UP000272464"/>
    </source>
</evidence>
<comment type="catalytic activity">
    <reaction evidence="11 12">
        <text>L-aspartate 4-semialdehyde + pyruvate = (2S,4S)-4-hydroxy-2,3,4,5-tetrahydrodipicolinate + H2O + H(+)</text>
        <dbReference type="Rhea" id="RHEA:34171"/>
        <dbReference type="ChEBI" id="CHEBI:15361"/>
        <dbReference type="ChEBI" id="CHEBI:15377"/>
        <dbReference type="ChEBI" id="CHEBI:15378"/>
        <dbReference type="ChEBI" id="CHEBI:67139"/>
        <dbReference type="ChEBI" id="CHEBI:537519"/>
        <dbReference type="EC" id="4.3.3.7"/>
    </reaction>
</comment>
<keyword evidence="7 12" id="KW-0220">Diaminopimelate biosynthesis</keyword>
<dbReference type="RefSeq" id="WP_127197455.1">
    <property type="nucleotide sequence ID" value="NZ_RZNX01000001.1"/>
</dbReference>
<dbReference type="Gene3D" id="3.20.20.70">
    <property type="entry name" value="Aldolase class I"/>
    <property type="match status" value="1"/>
</dbReference>
<dbReference type="InterPro" id="IPR002220">
    <property type="entry name" value="DapA-like"/>
</dbReference>
<evidence type="ECO:0000256" key="1">
    <source>
        <dbReference type="ARBA" id="ARBA00003294"/>
    </source>
</evidence>
<feature type="site" description="Part of a proton relay during catalysis" evidence="12">
    <location>
        <position position="49"/>
    </location>
</feature>
<comment type="caution">
    <text evidence="16">The sequence shown here is derived from an EMBL/GenBank/DDBJ whole genome shotgun (WGS) entry which is preliminary data.</text>
</comment>
<comment type="similarity">
    <text evidence="3 12 13">Belongs to the DapA family.</text>
</comment>
<dbReference type="SMART" id="SM01130">
    <property type="entry name" value="DHDPS"/>
    <property type="match status" value="1"/>
</dbReference>
<dbReference type="PIRSF" id="PIRSF001365">
    <property type="entry name" value="DHDPS"/>
    <property type="match status" value="1"/>
</dbReference>
<dbReference type="PANTHER" id="PTHR12128:SF66">
    <property type="entry name" value="4-HYDROXY-2-OXOGLUTARATE ALDOLASE, MITOCHONDRIAL"/>
    <property type="match status" value="1"/>
</dbReference>
<keyword evidence="5 12" id="KW-0963">Cytoplasm</keyword>
<name>A0A433XNV7_9BACL</name>
<evidence type="ECO:0000256" key="8">
    <source>
        <dbReference type="ARBA" id="ARBA00023154"/>
    </source>
</evidence>
<comment type="pathway">
    <text evidence="2 12">Amino-acid biosynthesis; L-lysine biosynthesis via DAP pathway; (S)-tetrahydrodipicolinate from L-aspartate: step 3/4.</text>
</comment>
<keyword evidence="17" id="KW-1185">Reference proteome</keyword>
<evidence type="ECO:0000256" key="13">
    <source>
        <dbReference type="PIRNR" id="PIRNR001365"/>
    </source>
</evidence>
<protein>
    <recommendedName>
        <fullName evidence="4 12">4-hydroxy-tetrahydrodipicolinate synthase</fullName>
        <shortName evidence="12">HTPA synthase</shortName>
        <ecNumber evidence="4 12">4.3.3.7</ecNumber>
    </recommendedName>
</protein>
<proteinExistence type="inferred from homology"/>
<dbReference type="UniPathway" id="UPA00034">
    <property type="reaction ID" value="UER00017"/>
</dbReference>
<feature type="binding site" evidence="15">
    <location>
        <position position="208"/>
    </location>
    <ligand>
        <name>pyruvate</name>
        <dbReference type="ChEBI" id="CHEBI:15361"/>
    </ligand>
</feature>
<evidence type="ECO:0000256" key="15">
    <source>
        <dbReference type="PIRSR" id="PIRSR001365-2"/>
    </source>
</evidence>
<dbReference type="OrthoDB" id="9782828at2"/>
<feature type="active site" description="Proton donor/acceptor" evidence="12 14">
    <location>
        <position position="140"/>
    </location>
</feature>
<dbReference type="PROSITE" id="PS00665">
    <property type="entry name" value="DHDPS_1"/>
    <property type="match status" value="1"/>
</dbReference>
<comment type="caution">
    <text evidence="12">Was originally thought to be a dihydrodipicolinate synthase (DHDPS), catalyzing the condensation of (S)-aspartate-beta-semialdehyde [(S)-ASA] and pyruvate to dihydrodipicolinate (DHDP). However, it was shown in E.coli that the product of the enzymatic reaction is not dihydrodipicolinate but in fact (4S)-4-hydroxy-2,3,4,5-tetrahydro-(2S)-dipicolinic acid (HTPA), and that the consecutive dehydration reaction leading to DHDP is not spontaneous but catalyzed by DapB.</text>
</comment>
<keyword evidence="9 12" id="KW-0456">Lyase</keyword>
<evidence type="ECO:0000256" key="5">
    <source>
        <dbReference type="ARBA" id="ARBA00022490"/>
    </source>
</evidence>
<dbReference type="CDD" id="cd00950">
    <property type="entry name" value="DHDPS"/>
    <property type="match status" value="1"/>
</dbReference>
<dbReference type="GO" id="GO:0019877">
    <property type="term" value="P:diaminopimelate biosynthetic process"/>
    <property type="evidence" value="ECO:0007669"/>
    <property type="project" value="UniProtKB-UniRule"/>
</dbReference>
<dbReference type="GO" id="GO:0005737">
    <property type="term" value="C:cytoplasm"/>
    <property type="evidence" value="ECO:0007669"/>
    <property type="project" value="UniProtKB-SubCell"/>
</dbReference>
<comment type="function">
    <text evidence="1 12">Catalyzes the condensation of (S)-aspartate-beta-semialdehyde [(S)-ASA] and pyruvate to 4-hydroxy-tetrahydrodipicolinate (HTPA).</text>
</comment>
<dbReference type="InterPro" id="IPR020624">
    <property type="entry name" value="Schiff_base-form_aldolases_CS"/>
</dbReference>
<dbReference type="Pfam" id="PF00701">
    <property type="entry name" value="DHDPS"/>
    <property type="match status" value="1"/>
</dbReference>
<comment type="subunit">
    <text evidence="12">Homotetramer; dimer of dimers.</text>
</comment>
<comment type="subcellular location">
    <subcellularLocation>
        <location evidence="12">Cytoplasm</location>
    </subcellularLocation>
</comment>
<dbReference type="Proteomes" id="UP000272464">
    <property type="component" value="Unassembled WGS sequence"/>
</dbReference>
<dbReference type="InterPro" id="IPR013785">
    <property type="entry name" value="Aldolase_TIM"/>
</dbReference>
<dbReference type="EC" id="4.3.3.7" evidence="4 12"/>
<evidence type="ECO:0000256" key="3">
    <source>
        <dbReference type="ARBA" id="ARBA00007592"/>
    </source>
</evidence>
<dbReference type="PRINTS" id="PR00146">
    <property type="entry name" value="DHPICSNTHASE"/>
</dbReference>
<accession>A0A433XNV7</accession>
<evidence type="ECO:0000256" key="11">
    <source>
        <dbReference type="ARBA" id="ARBA00047836"/>
    </source>
</evidence>
<evidence type="ECO:0000256" key="6">
    <source>
        <dbReference type="ARBA" id="ARBA00022605"/>
    </source>
</evidence>
<sequence length="298" mass="32935">MLNEQHVHGIFIPVITPFTHDNQLDIHSYRNYITHLATYDIQGLVINGTTGESPTVSWDEVKLMIQAAQDILANMHKNIPVIVGTGTNDTNLTVSRTESAAELGADAALVVTPYYSRPTQEGILEHFRRVSQVGIPVIVYEIPARTGTRILVDTLRRIMEIEEVIGLKDSSGGLDLLTTLKQYDTKPILCGEDAYFHAMLCKGAAGGMLASANIHTQHFIEVYQRFAAGDQNGSGGIFSMLESMIHLLFEEPVPAPLKWLLAQQGVIATEQVRLPLMPATDRLKQRLMDSISHLKLPI</sequence>
<keyword evidence="10 12" id="KW-0704">Schiff base</keyword>
<reference evidence="16 17" key="1">
    <citation type="submission" date="2018-12" db="EMBL/GenBank/DDBJ databases">
        <authorList>
            <person name="Sun L."/>
            <person name="Chen Z."/>
        </authorList>
    </citation>
    <scope>NUCLEOTIDE SEQUENCE [LARGE SCALE GENOMIC DNA]</scope>
    <source>
        <strain evidence="16 17">3-5-3</strain>
    </source>
</reference>
<evidence type="ECO:0000256" key="9">
    <source>
        <dbReference type="ARBA" id="ARBA00023239"/>
    </source>
</evidence>
<dbReference type="AlphaFoldDB" id="A0A433XNV7"/>
<dbReference type="InterPro" id="IPR005263">
    <property type="entry name" value="DapA"/>
</dbReference>
<dbReference type="GO" id="GO:0008840">
    <property type="term" value="F:4-hydroxy-tetrahydrodipicolinate synthase activity"/>
    <property type="evidence" value="ECO:0007669"/>
    <property type="project" value="UniProtKB-UniRule"/>
</dbReference>
<feature type="active site" description="Schiff-base intermediate with substrate" evidence="12 14">
    <location>
        <position position="168"/>
    </location>
</feature>
<evidence type="ECO:0000256" key="4">
    <source>
        <dbReference type="ARBA" id="ARBA00012086"/>
    </source>
</evidence>
<dbReference type="HAMAP" id="MF_00418">
    <property type="entry name" value="DapA"/>
    <property type="match status" value="1"/>
</dbReference>
<keyword evidence="8 12" id="KW-0457">Lysine biosynthesis</keyword>
<dbReference type="NCBIfam" id="TIGR00674">
    <property type="entry name" value="dapA"/>
    <property type="match status" value="1"/>
</dbReference>
<feature type="site" description="Part of a proton relay during catalysis" evidence="12">
    <location>
        <position position="115"/>
    </location>
</feature>
<gene>
    <name evidence="12 16" type="primary">dapA</name>
    <name evidence="16" type="ORF">EJP77_01685</name>
</gene>
<evidence type="ECO:0000256" key="12">
    <source>
        <dbReference type="HAMAP-Rule" id="MF_00418"/>
    </source>
</evidence>
<evidence type="ECO:0000313" key="16">
    <source>
        <dbReference type="EMBL" id="RUT35755.1"/>
    </source>
</evidence>
<dbReference type="GO" id="GO:0009089">
    <property type="term" value="P:lysine biosynthetic process via diaminopimelate"/>
    <property type="evidence" value="ECO:0007669"/>
    <property type="project" value="UniProtKB-UniRule"/>
</dbReference>
<evidence type="ECO:0000256" key="10">
    <source>
        <dbReference type="ARBA" id="ARBA00023270"/>
    </source>
</evidence>
<organism evidence="16 17">
    <name type="scientific">Paenibacillus zeisoli</name>
    <dbReference type="NCBI Taxonomy" id="2496267"/>
    <lineage>
        <taxon>Bacteria</taxon>
        <taxon>Bacillati</taxon>
        <taxon>Bacillota</taxon>
        <taxon>Bacilli</taxon>
        <taxon>Bacillales</taxon>
        <taxon>Paenibacillaceae</taxon>
        <taxon>Paenibacillus</taxon>
    </lineage>
</organism>
<evidence type="ECO:0000256" key="7">
    <source>
        <dbReference type="ARBA" id="ARBA00022915"/>
    </source>
</evidence>
<dbReference type="EMBL" id="RZNX01000001">
    <property type="protein sequence ID" value="RUT35755.1"/>
    <property type="molecule type" value="Genomic_DNA"/>
</dbReference>